<dbReference type="InterPro" id="IPR036105">
    <property type="entry name" value="DiNase_FeMo-co_biosyn_sf"/>
</dbReference>
<dbReference type="Pfam" id="PF02579">
    <property type="entry name" value="Nitro_FeMo-Co"/>
    <property type="match status" value="1"/>
</dbReference>
<dbReference type="RefSeq" id="WP_163298869.1">
    <property type="nucleotide sequence ID" value="NZ_JAAGRR010000080.1"/>
</dbReference>
<dbReference type="EMBL" id="JAAGRR010000080">
    <property type="protein sequence ID" value="NDY42736.1"/>
    <property type="molecule type" value="Genomic_DNA"/>
</dbReference>
<evidence type="ECO:0000313" key="2">
    <source>
        <dbReference type="EMBL" id="NDY42736.1"/>
    </source>
</evidence>
<feature type="domain" description="Dinitrogenase iron-molybdenum cofactor biosynthesis" evidence="1">
    <location>
        <begin position="10"/>
        <end position="100"/>
    </location>
</feature>
<accession>A0A6N9TW72</accession>
<evidence type="ECO:0000259" key="1">
    <source>
        <dbReference type="Pfam" id="PF02579"/>
    </source>
</evidence>
<dbReference type="AlphaFoldDB" id="A0A6N9TW72"/>
<dbReference type="InterPro" id="IPR003731">
    <property type="entry name" value="Di-Nase_FeMo-co_biosynth"/>
</dbReference>
<name>A0A6N9TW72_DISTH</name>
<organism evidence="2 3">
    <name type="scientific">Dissulfurirhabdus thermomarina</name>
    <dbReference type="NCBI Taxonomy" id="1765737"/>
    <lineage>
        <taxon>Bacteria</taxon>
        <taxon>Deltaproteobacteria</taxon>
        <taxon>Dissulfurirhabdaceae</taxon>
        <taxon>Dissulfurirhabdus</taxon>
    </lineage>
</organism>
<dbReference type="Gene3D" id="3.30.420.130">
    <property type="entry name" value="Dinitrogenase iron-molybdenum cofactor biosynthesis domain"/>
    <property type="match status" value="1"/>
</dbReference>
<evidence type="ECO:0000313" key="3">
    <source>
        <dbReference type="Proteomes" id="UP000469346"/>
    </source>
</evidence>
<dbReference type="PANTHER" id="PTHR42983">
    <property type="entry name" value="DINITROGENASE IRON-MOLYBDENUM COFACTOR PROTEIN-RELATED"/>
    <property type="match status" value="1"/>
</dbReference>
<dbReference type="PANTHER" id="PTHR42983:SF1">
    <property type="entry name" value="IRON-MOLYBDENUM PROTEIN"/>
    <property type="match status" value="1"/>
</dbReference>
<dbReference type="CDD" id="cd00562">
    <property type="entry name" value="NifX_NifB"/>
    <property type="match status" value="1"/>
</dbReference>
<dbReference type="Proteomes" id="UP000469346">
    <property type="component" value="Unassembled WGS sequence"/>
</dbReference>
<reference evidence="2 3" key="1">
    <citation type="submission" date="2020-02" db="EMBL/GenBank/DDBJ databases">
        <title>Comparative genomics of sulfur disproportionating microorganisms.</title>
        <authorList>
            <person name="Ward L.M."/>
            <person name="Bertran E."/>
            <person name="Johnston D.T."/>
        </authorList>
    </citation>
    <scope>NUCLEOTIDE SEQUENCE [LARGE SCALE GENOMIC DNA]</scope>
    <source>
        <strain evidence="2 3">DSM 100025</strain>
    </source>
</reference>
<comment type="caution">
    <text evidence="2">The sequence shown here is derived from an EMBL/GenBank/DDBJ whole genome shotgun (WGS) entry which is preliminary data.</text>
</comment>
<sequence length="122" mass="12163">MQKIAVPVRDGLVDDHFGHCEAFAIYAVDEGGAPRLEETLPAPSGCGCKSGLAQVLAAKGVAVLLAGHMGEGAAAKLRAAGVEVCRGCTGAADAAVAAWVAGRLVDSGAACAAHGGCDHRRR</sequence>
<dbReference type="SUPFAM" id="SSF53146">
    <property type="entry name" value="Nitrogenase accessory factor-like"/>
    <property type="match status" value="1"/>
</dbReference>
<gene>
    <name evidence="2" type="ORF">G3N55_07765</name>
</gene>
<protein>
    <submittedName>
        <fullName evidence="2">Dinitrogenase iron-molybdenum cofactor biosynthesis protein</fullName>
    </submittedName>
</protein>
<proteinExistence type="predicted"/>
<keyword evidence="3" id="KW-1185">Reference proteome</keyword>